<dbReference type="Pfam" id="PF00483">
    <property type="entry name" value="NTP_transferase"/>
    <property type="match status" value="1"/>
</dbReference>
<dbReference type="InterPro" id="IPR011004">
    <property type="entry name" value="Trimer_LpxA-like_sf"/>
</dbReference>
<dbReference type="Gene3D" id="2.160.10.10">
    <property type="entry name" value="Hexapeptide repeat proteins"/>
    <property type="match status" value="1"/>
</dbReference>
<dbReference type="SUPFAM" id="SSF53448">
    <property type="entry name" value="Nucleotide-diphospho-sugar transferases"/>
    <property type="match status" value="1"/>
</dbReference>
<reference evidence="2" key="1">
    <citation type="submission" date="2018-05" db="EMBL/GenBank/DDBJ databases">
        <authorList>
            <person name="Lanie J.A."/>
            <person name="Ng W.-L."/>
            <person name="Kazmierczak K.M."/>
            <person name="Andrzejewski T.M."/>
            <person name="Davidsen T.M."/>
            <person name="Wayne K.J."/>
            <person name="Tettelin H."/>
            <person name="Glass J.I."/>
            <person name="Rusch D."/>
            <person name="Podicherti R."/>
            <person name="Tsui H.-C.T."/>
            <person name="Winkler M.E."/>
        </authorList>
    </citation>
    <scope>NUCLEOTIDE SEQUENCE</scope>
</reference>
<dbReference type="SUPFAM" id="SSF51161">
    <property type="entry name" value="Trimeric LpxA-like enzymes"/>
    <property type="match status" value="1"/>
</dbReference>
<dbReference type="Gene3D" id="3.90.550.10">
    <property type="entry name" value="Spore Coat Polysaccharide Biosynthesis Protein SpsA, Chain A"/>
    <property type="match status" value="1"/>
</dbReference>
<gene>
    <name evidence="2" type="ORF">METZ01_LOCUS56582</name>
</gene>
<feature type="domain" description="Nucleotidyl transferase" evidence="1">
    <location>
        <begin position="2"/>
        <end position="245"/>
    </location>
</feature>
<dbReference type="InterPro" id="IPR029044">
    <property type="entry name" value="Nucleotide-diphossugar_trans"/>
</dbReference>
<proteinExistence type="predicted"/>
<dbReference type="CDD" id="cd04181">
    <property type="entry name" value="NTP_transferase"/>
    <property type="match status" value="1"/>
</dbReference>
<organism evidence="2">
    <name type="scientific">marine metagenome</name>
    <dbReference type="NCBI Taxonomy" id="408172"/>
    <lineage>
        <taxon>unclassified sequences</taxon>
        <taxon>metagenomes</taxon>
        <taxon>ecological metagenomes</taxon>
    </lineage>
</organism>
<dbReference type="AlphaFoldDB" id="A0A381SKD3"/>
<accession>A0A381SKD3</accession>
<dbReference type="EMBL" id="UINC01003144">
    <property type="protein sequence ID" value="SVA03728.1"/>
    <property type="molecule type" value="Genomic_DNA"/>
</dbReference>
<dbReference type="InterPro" id="IPR005835">
    <property type="entry name" value="NTP_transferase_dom"/>
</dbReference>
<dbReference type="InterPro" id="IPR050486">
    <property type="entry name" value="Mannose-1P_guanyltransferase"/>
</dbReference>
<dbReference type="PANTHER" id="PTHR22572">
    <property type="entry name" value="SUGAR-1-PHOSPHATE GUANYL TRANSFERASE"/>
    <property type="match status" value="1"/>
</dbReference>
<protein>
    <recommendedName>
        <fullName evidence="1">Nucleotidyl transferase domain-containing protein</fullName>
    </recommendedName>
</protein>
<sequence length="367" mass="40399">MKAMILAAGKGTRVRPLTHQLPKPMIPVLGKPVMEYLVEQLARCGFREIMVNISHLAAQVENYFGDGRRWGVEIGYSFEGHIIDGETIAEPLGSAGGVRRIQDFGGFFDDTFLVVCGDAVIDLDLAAVLRKHWQSGAVASMVVSEVPRERVSNYGVVVCNDEGRITAYQEKPTVEDANSNLVNTGIYVFEPAVIDDIPRDEDYDIGSQLFPAILEKGLPLHAISIPFNWIDIGQLNDYWEANQLLMRGKLKDVHMPGTEVLPGIWTGLNVNVDFDRIRAEGPIYIGSAAQVEAGCEIIGPTWIGHGCHLQSGARICRSILFEYSRIGAHGRVTDALVFGRNCVDREGNIVSLDEGDLDWVGDARDYS</sequence>
<evidence type="ECO:0000313" key="2">
    <source>
        <dbReference type="EMBL" id="SVA03728.1"/>
    </source>
</evidence>
<name>A0A381SKD3_9ZZZZ</name>
<evidence type="ECO:0000259" key="1">
    <source>
        <dbReference type="Pfam" id="PF00483"/>
    </source>
</evidence>